<evidence type="ECO:0000313" key="9">
    <source>
        <dbReference type="Proteomes" id="UP000008974"/>
    </source>
</evidence>
<feature type="domain" description="Protein kinase" evidence="7">
    <location>
        <begin position="376"/>
        <end position="676"/>
    </location>
</feature>
<dbReference type="OrthoDB" id="10251285at2759"/>
<feature type="domain" description="Protein kinase" evidence="7">
    <location>
        <begin position="1057"/>
        <end position="1356"/>
    </location>
</feature>
<dbReference type="EC" id="2.7.11.1" evidence="1"/>
<dbReference type="GO" id="GO:0004674">
    <property type="term" value="F:protein serine/threonine kinase activity"/>
    <property type="evidence" value="ECO:0007669"/>
    <property type="project" value="UniProtKB-EC"/>
</dbReference>
<dbReference type="PROSITE" id="PS50011">
    <property type="entry name" value="PROTEIN_KINASE_DOM"/>
    <property type="match status" value="6"/>
</dbReference>
<evidence type="ECO:0000256" key="6">
    <source>
        <dbReference type="SAM" id="MobiDB-lite"/>
    </source>
</evidence>
<keyword evidence="5" id="KW-0067">ATP-binding</keyword>
<dbReference type="OMA" id="HILTCKE"/>
<keyword evidence="4 8" id="KW-0418">Kinase</keyword>
<sequence length="2599" mass="292988">MDINSFSRATFDAKYKCLKILHTGASGRVLLAQSKAEDLKHSQVVVKEFQCAKLDRPMYTMMLNEIHMLTALHCLRIPQVIETFYAEDEHKVYHVMQYCPNGPLSVYIRRARANKKRIPEDIIWKVLLGVLEALAYLETYNIEKSCVHRSIKPENILMDSNYVGMLTDFGIAKEKYKDDFLKQLCGSKNYLSPEMLARKEYKEGVDIWALGAVIYELCTLVPLITDALQWEQEHNVTNNLLNPTIANLVPVTLESIGPLCPKPSSSETGTSGQDPEVPRSIGAEPTKDTREPVYVQEFINDISLTCRPSKDTTPYSQDLHRILRLMLQVNSQNRASASLLLATPVVAAIRRYLSETTNIVLNYLKECTCDDAMLQYKVVRRLYKNRTGTHVVVKKHTSGALFWAKEIRVEDDTGNTIVAAAHEHILYQRNLEHPAVIPCIRCLYSSTTGRILFIYDNSDMCFEQHQIGKPQLSNMVFLDEFIKYNREQKQQLPEYIIWAIILQLLGLLEWLHDTKRIIFRYLSLETILINPVTHAIKIFDFGLATLYRYPSGRVGSIECMAPEVQSKLEVQMGSINETKLHPFPSHHTYTNKCDLWSLGCIVYRMMTYLPFYSRYFNRAKASYGHLKNITFDNKFAFSYAPYSKTLETIVRLLLVKDPEMRYSASQLLKKISLSWLEKSIFGSPTNIEQRSLSSSYSLEAVLADTPLFQEFVLLSTEAPGVTEYSLAFQSLQFTDLIMHRSQPEDKRFVARALRISPESFISGNLSPYVLSQIKFSRLLTDDCFVPVIDTFFDPQLGLILVYDCNPAMSLSALCEQRFQHNHAFLEQEIWSIVAQVLVAVAKAHSFSSNGLRLGSIYLTNLTPDSIFIGLDGSVRVLLTGYAQEHEKAGSLSATFAGAIPYSAPEKLSLIGQSSIGIDGFNEKNDIWALGCILYKLCSDGRSFYDEYNEHRNTVISSKQIHMLVEGFIQWTDSLIKFMELMLTVLPTERPSADFLLEYPYLSKAILPYIGPFPLVLTQKKFDRRYLVLDQFMDDTVLSTDGDLLSHEDMSVMHLSKTTSTSELPQPSIDSFATQQTQQLSTCTIDTSTTVSLKVTLKKDDTKHFMVKEFPVNKLLPLSVQELCEVITAMRTLSCDLLEKPIDSFIDNSYVYVITEYAHDFPLSTLLQINREQHAYIPERTVWKVAHMLLSVIQHAGDHNYIYGAITPANILLISGSKTSGSEVPDYTSLRSDYSVILSDYSMAHLYGDHFTRTILPSYEPYLAPEVLAGKSTNDIFFTKTSDIWAAGATLFEMCFSVSLSQYLLENESAASALRLGKQFKMPMAPYSRELLEMIRMMLVVDSSRRQTAEQLLHKFSSIFNSVGTVGLSNFVLPFPIPCRRLNHYSVLETISEDRDNGCRLLRVRKTAQSATPTALNFTRSRSIQPSYDYDIDFDDAVYFCQEVRLVQKNQRIIHQLLLLGASLFFYQHKAVLAIENPRSTNLKQTEPEFPFLANLVDVYDDLERGCMCLVTEATDDGTADDLLVTLRASSTGLSQAQFFIICDQLMQALERVYTPVPFYVATISKPLNLKFCHGGLLSSNVMLLSKGSIKLNIFHALYSLGLPVSTQTKAILGDVYIDSHVTIDYNLDFWCLGLLLFTLYTHKAFCTALSSYLSNKSTKGSSHQQPESSSTILQALQATPLEELIDFSLPIYLNHLKATKEHINVTKIIRMLLCGTKDPLADLFSMRCIINPELAKIESLVEEKLNDDEAAVDLSVSGKVEEETPLQAQHSLSFMDSRKLTLRDDTSELVDSVIHRSNVNSTEPSTQTLLVGVTENSLLVGKELEKELETQKELDRCSSTPVLEHLESQVEQSKEEEEQDKLIKLLKKKFGSSVLRNRYILVTDEESSALHSDTILVRPLNASIAAKELFRCQYIDLLKIKSPELRNAIILEAQLLLSFTHPNIHKFVDAFYDKEVKKLCVISERVSDFTLADVLILYSDANKPVEEYSIWKCAEELLAALSYIQEFKNSQGQVGTFANLAISPSNLRFGFMDDPEIRIGTLKLCDFTCCVYLGDPTGSQELNSQTAILSTNDMYMSQDAIRTKYGYKQTYDALLQDIWSVGAILYEMATLKQVYATFFNADMAYYDVSSIDINVKHDIWAAPRNYTPALNTLISVMLREQTKVTVLAAMTAASDTLQNMRLLNSKMPTRRLRDDYEILDFLCDMNISKLYKIKNLLNGHILTCKETKFTSIDAYVVQLLDSETTILKKVMHENIAPLLDYFYDGDQYSAYIITEFFVFGNVASLITRYLEKGAPIPEATIWGIACETLKGLEYLHSTEKAELTGLKVVHRNIRPEALFLTKDGRVHIFDFCLAKAISSPGARHGTIKDRIYASAGTIGYMAPEVLAMQSTDQDQSPAADGYDEKCDIWSLGSVLYELCTLRPLVNDFPVLRQTGHGFTGVTSIQPTGLDLSNVSTGTDGTVYSVELLTFINLLLLPSPKTRLGAKDLLQVPEIKALWATPDTSNDDDPEGIVIYAPMLGTETFGNDELDARVIHNETHANDGDSGLNMPSISGTGFPFPHDSPHGLTKTVDTEIKAYRVERTEESESGISVAGIRPSL</sequence>
<feature type="domain" description="Protein kinase" evidence="7">
    <location>
        <begin position="713"/>
        <end position="1001"/>
    </location>
</feature>
<dbReference type="PANTHER" id="PTHR43671:SF13">
    <property type="entry name" value="SERINE_THREONINE-PROTEIN KINASE NEK2"/>
    <property type="match status" value="1"/>
</dbReference>
<evidence type="ECO:0000256" key="2">
    <source>
        <dbReference type="ARBA" id="ARBA00022679"/>
    </source>
</evidence>
<dbReference type="Pfam" id="PF00069">
    <property type="entry name" value="Pkinase"/>
    <property type="match status" value="6"/>
</dbReference>
<evidence type="ECO:0000313" key="8">
    <source>
        <dbReference type="EMBL" id="EFO64203.1"/>
    </source>
</evidence>
<feature type="domain" description="Protein kinase" evidence="7">
    <location>
        <begin position="2196"/>
        <end position="2494"/>
    </location>
</feature>
<feature type="domain" description="Protein kinase" evidence="7">
    <location>
        <begin position="15"/>
        <end position="346"/>
    </location>
</feature>
<organism evidence="8 9">
    <name type="scientific">Giardia intestinalis (strain P15)</name>
    <name type="common">Giardia lamblia</name>
    <dbReference type="NCBI Taxonomy" id="658858"/>
    <lineage>
        <taxon>Eukaryota</taxon>
        <taxon>Metamonada</taxon>
        <taxon>Diplomonadida</taxon>
        <taxon>Hexamitidae</taxon>
        <taxon>Giardiinae</taxon>
        <taxon>Giardia</taxon>
    </lineage>
</organism>
<dbReference type="EMBL" id="ACVC01000102">
    <property type="protein sequence ID" value="EFO64203.1"/>
    <property type="molecule type" value="Genomic_DNA"/>
</dbReference>
<evidence type="ECO:0000256" key="1">
    <source>
        <dbReference type="ARBA" id="ARBA00012513"/>
    </source>
</evidence>
<dbReference type="GO" id="GO:0005524">
    <property type="term" value="F:ATP binding"/>
    <property type="evidence" value="ECO:0007669"/>
    <property type="project" value="UniProtKB-KW"/>
</dbReference>
<name>E1F032_GIAIA</name>
<feature type="region of interest" description="Disordered" evidence="6">
    <location>
        <begin position="260"/>
        <end position="286"/>
    </location>
</feature>
<keyword evidence="3" id="KW-0547">Nucleotide-binding</keyword>
<dbReference type="SUPFAM" id="SSF56112">
    <property type="entry name" value="Protein kinase-like (PK-like)"/>
    <property type="match status" value="7"/>
</dbReference>
<dbReference type="Gene3D" id="3.30.200.20">
    <property type="entry name" value="Phosphorylase Kinase, domain 1"/>
    <property type="match status" value="3"/>
</dbReference>
<evidence type="ECO:0000256" key="4">
    <source>
        <dbReference type="ARBA" id="ARBA00022777"/>
    </source>
</evidence>
<dbReference type="VEuPathDB" id="GiardiaDB:GLP15_2082"/>
<evidence type="ECO:0000256" key="5">
    <source>
        <dbReference type="ARBA" id="ARBA00022840"/>
    </source>
</evidence>
<evidence type="ECO:0000256" key="3">
    <source>
        <dbReference type="ARBA" id="ARBA00022741"/>
    </source>
</evidence>
<dbReference type="Proteomes" id="UP000008974">
    <property type="component" value="Unassembled WGS sequence"/>
</dbReference>
<feature type="domain" description="Protein kinase" evidence="7">
    <location>
        <begin position="1860"/>
        <end position="2177"/>
    </location>
</feature>
<evidence type="ECO:0000259" key="7">
    <source>
        <dbReference type="PROSITE" id="PS50011"/>
    </source>
</evidence>
<dbReference type="PANTHER" id="PTHR43671">
    <property type="entry name" value="SERINE/THREONINE-PROTEIN KINASE NEK"/>
    <property type="match status" value="1"/>
</dbReference>
<comment type="caution">
    <text evidence="8">The sequence shown here is derived from an EMBL/GenBank/DDBJ whole genome shotgun (WGS) entry which is preliminary data.</text>
</comment>
<dbReference type="Gene3D" id="1.10.510.10">
    <property type="entry name" value="Transferase(Phosphotransferase) domain 1"/>
    <property type="match status" value="7"/>
</dbReference>
<gene>
    <name evidence="8" type="ORF">GLP15_2082</name>
</gene>
<keyword evidence="2" id="KW-0808">Transferase</keyword>
<accession>E1F032</accession>
<dbReference type="CDD" id="cd00180">
    <property type="entry name" value="PKc"/>
    <property type="match status" value="1"/>
</dbReference>
<reference evidence="8 9" key="1">
    <citation type="journal article" date="2010" name="BMC Genomics">
        <title>Genome analysis and comparative genomics of a Giardia intestinalis assemblage E isolate.</title>
        <authorList>
            <person name="Jerlstrom-Hultqvist J."/>
            <person name="Franzen O."/>
            <person name="Ankarklev J."/>
            <person name="Xu F."/>
            <person name="Nohynkova E."/>
            <person name="Andersson J.O."/>
            <person name="Svard S.G."/>
            <person name="Andersson B."/>
        </authorList>
    </citation>
    <scope>NUCLEOTIDE SEQUENCE [LARGE SCALE GENOMIC DNA]</scope>
    <source>
        <strain evidence="8 9">P15</strain>
    </source>
</reference>
<proteinExistence type="predicted"/>
<dbReference type="InterPro" id="IPR011009">
    <property type="entry name" value="Kinase-like_dom_sf"/>
</dbReference>
<feature type="compositionally biased region" description="Polar residues" evidence="6">
    <location>
        <begin position="263"/>
        <end position="273"/>
    </location>
</feature>
<dbReference type="InterPro" id="IPR050660">
    <property type="entry name" value="NEK_Ser/Thr_kinase"/>
</dbReference>
<dbReference type="InterPro" id="IPR000719">
    <property type="entry name" value="Prot_kinase_dom"/>
</dbReference>
<protein>
    <recommendedName>
        <fullName evidence="1">non-specific serine/threonine protein kinase</fullName>
        <ecNumber evidence="1">2.7.11.1</ecNumber>
    </recommendedName>
</protein>